<dbReference type="AlphaFoldDB" id="A0A8S4AGY6"/>
<dbReference type="EMBL" id="CAJRST010004446">
    <property type="protein sequence ID" value="CAG5870157.1"/>
    <property type="molecule type" value="Genomic_DNA"/>
</dbReference>
<evidence type="ECO:0000313" key="1">
    <source>
        <dbReference type="EMBL" id="CAG5870157.1"/>
    </source>
</evidence>
<evidence type="ECO:0000313" key="2">
    <source>
        <dbReference type="Proteomes" id="UP000677803"/>
    </source>
</evidence>
<organism evidence="1 2">
    <name type="scientific">Menidia menidia</name>
    <name type="common">Atlantic silverside</name>
    <dbReference type="NCBI Taxonomy" id="238744"/>
    <lineage>
        <taxon>Eukaryota</taxon>
        <taxon>Metazoa</taxon>
        <taxon>Chordata</taxon>
        <taxon>Craniata</taxon>
        <taxon>Vertebrata</taxon>
        <taxon>Euteleostomi</taxon>
        <taxon>Actinopterygii</taxon>
        <taxon>Neopterygii</taxon>
        <taxon>Teleostei</taxon>
        <taxon>Neoteleostei</taxon>
        <taxon>Acanthomorphata</taxon>
        <taxon>Ovalentaria</taxon>
        <taxon>Atherinomorphae</taxon>
        <taxon>Atheriniformes</taxon>
        <taxon>Atherinopsidae</taxon>
        <taxon>Menidiinae</taxon>
        <taxon>Menidia</taxon>
    </lineage>
</organism>
<keyword evidence="2" id="KW-1185">Reference proteome</keyword>
<comment type="caution">
    <text evidence="1">The sequence shown here is derived from an EMBL/GenBank/DDBJ whole genome shotgun (WGS) entry which is preliminary data.</text>
</comment>
<name>A0A8S4AGY6_9TELE</name>
<accession>A0A8S4AGY6</accession>
<protein>
    <submittedName>
        <fullName evidence="1">(Atlantic silverside) hypothetical protein</fullName>
    </submittedName>
</protein>
<gene>
    <name evidence="1" type="ORF">MMEN_LOCUS4760</name>
</gene>
<dbReference type="Proteomes" id="UP000677803">
    <property type="component" value="Unassembled WGS sequence"/>
</dbReference>
<reference evidence="1" key="1">
    <citation type="submission" date="2021-05" db="EMBL/GenBank/DDBJ databases">
        <authorList>
            <person name="Tigano A."/>
        </authorList>
    </citation>
    <scope>NUCLEOTIDE SEQUENCE</scope>
</reference>
<sequence>MFLSDAWRLVRRNDEVFEVFFWEKKELEAEVPPPSFKEERNVSPSRVGEVSGEVKAEGAAGLQQGAAATDSAVVTEGGRVLDSLRPG</sequence>
<proteinExistence type="predicted"/>